<evidence type="ECO:0000256" key="1">
    <source>
        <dbReference type="SAM" id="MobiDB-lite"/>
    </source>
</evidence>
<keyword evidence="3" id="KW-1185">Reference proteome</keyword>
<dbReference type="PROSITE" id="PS51257">
    <property type="entry name" value="PROKAR_LIPOPROTEIN"/>
    <property type="match status" value="1"/>
</dbReference>
<dbReference type="Proteomes" id="UP001164653">
    <property type="component" value="Chromosome"/>
</dbReference>
<organism evidence="2 3">
    <name type="scientific">Dyadobacter pollutisoli</name>
    <dbReference type="NCBI Taxonomy" id="2910158"/>
    <lineage>
        <taxon>Bacteria</taxon>
        <taxon>Pseudomonadati</taxon>
        <taxon>Bacteroidota</taxon>
        <taxon>Cytophagia</taxon>
        <taxon>Cytophagales</taxon>
        <taxon>Spirosomataceae</taxon>
        <taxon>Dyadobacter</taxon>
    </lineage>
</organism>
<dbReference type="RefSeq" id="WP_244821316.1">
    <property type="nucleotide sequence ID" value="NZ_CP112998.1"/>
</dbReference>
<reference evidence="2" key="1">
    <citation type="submission" date="2022-11" db="EMBL/GenBank/DDBJ databases">
        <title>Dyadobacter pollutisoli sp. nov., isolated from plastic dumped soil.</title>
        <authorList>
            <person name="Kim J.M."/>
            <person name="Kim K.R."/>
            <person name="Lee J.K."/>
            <person name="Hao L."/>
            <person name="Jeon C.O."/>
        </authorList>
    </citation>
    <scope>NUCLEOTIDE SEQUENCE</scope>
    <source>
        <strain evidence="2">U1</strain>
    </source>
</reference>
<evidence type="ECO:0000313" key="3">
    <source>
        <dbReference type="Proteomes" id="UP001164653"/>
    </source>
</evidence>
<evidence type="ECO:0000313" key="2">
    <source>
        <dbReference type="EMBL" id="WAC11385.1"/>
    </source>
</evidence>
<protein>
    <submittedName>
        <fullName evidence="2">Uncharacterized protein</fullName>
    </submittedName>
</protein>
<gene>
    <name evidence="2" type="ORF">ON006_27090</name>
</gene>
<sequence length="238" mass="26201">MKLVQKLSIGLSVACVMMMSSCSKENALTPEPKTERVNEHSSAKTDAVPWIASTKGVSGNNAFPQFWQRLNNPNYASPSTHPAGTSTRTGLWGKISYAWWNPLSATPDNPAPSFVTVTTSSKWDAKKMAFASTKIRFLTPGKNYHLKFYVASSVPKANDSGKLPSFAKQGNVWIASSGQESQKYTVDLTSYKNCWVETTITFKAKSSEMEFIFSALAANESQFAYAHVFVGQDAVWQQ</sequence>
<proteinExistence type="predicted"/>
<accession>A0A9E8SJI2</accession>
<name>A0A9E8SJI2_9BACT</name>
<dbReference type="KEGG" id="dpf:ON006_27090"/>
<feature type="compositionally biased region" description="Basic and acidic residues" evidence="1">
    <location>
        <begin position="32"/>
        <end position="43"/>
    </location>
</feature>
<feature type="region of interest" description="Disordered" evidence="1">
    <location>
        <begin position="25"/>
        <end position="45"/>
    </location>
</feature>
<dbReference type="EMBL" id="CP112998">
    <property type="protein sequence ID" value="WAC11385.1"/>
    <property type="molecule type" value="Genomic_DNA"/>
</dbReference>
<dbReference type="AlphaFoldDB" id="A0A9E8SJI2"/>